<dbReference type="Proteomes" id="UP000295164">
    <property type="component" value="Unassembled WGS sequence"/>
</dbReference>
<evidence type="ECO:0000313" key="4">
    <source>
        <dbReference type="EMBL" id="TCZ70185.1"/>
    </source>
</evidence>
<keyword evidence="4" id="KW-0378">Hydrolase</keyword>
<dbReference type="EMBL" id="SKFH01000017">
    <property type="protein sequence ID" value="TCZ70185.1"/>
    <property type="molecule type" value="Genomic_DNA"/>
</dbReference>
<dbReference type="OrthoDB" id="9757809at2"/>
<evidence type="ECO:0000256" key="2">
    <source>
        <dbReference type="SAM" id="MobiDB-lite"/>
    </source>
</evidence>
<feature type="region of interest" description="Disordered" evidence="2">
    <location>
        <begin position="846"/>
        <end position="871"/>
    </location>
</feature>
<dbReference type="InterPro" id="IPR031778">
    <property type="entry name" value="Sortilin_N"/>
</dbReference>
<dbReference type="PANTHER" id="PTHR12106">
    <property type="entry name" value="SORTILIN RELATED"/>
    <property type="match status" value="1"/>
</dbReference>
<keyword evidence="1" id="KW-0677">Repeat</keyword>
<dbReference type="Gene3D" id="2.130.10.10">
    <property type="entry name" value="YVTN repeat-like/Quinoprotein amine dehydrogenase"/>
    <property type="match status" value="4"/>
</dbReference>
<dbReference type="AlphaFoldDB" id="A0A4R4E321"/>
<dbReference type="SUPFAM" id="SSF50939">
    <property type="entry name" value="Sialidases"/>
    <property type="match status" value="1"/>
</dbReference>
<protein>
    <submittedName>
        <fullName evidence="4">Glycosyl hydrolase</fullName>
    </submittedName>
</protein>
<dbReference type="InterPro" id="IPR036278">
    <property type="entry name" value="Sialidase_sf"/>
</dbReference>
<evidence type="ECO:0000259" key="3">
    <source>
        <dbReference type="Pfam" id="PF15902"/>
    </source>
</evidence>
<sequence>MFEIPIESILMPLKLPQTLLTGALLSVTFFTKAQTGPTPAAERMRGLERKAALRRASVLDSVRFRNIGPSVMSGRITDIDVNPTDPTEFYVAYASGGVWYSRNNGQSFTPIFDSSETLTIGDIAVNWRSGTIWVGTGEVNSSRSSYAGTGLYRSTDRGKTWRYAGLPESHHIGKIQLHPGDDATAWVAVLGHLYSPNRERGVYKTTDGGASWRQTLYVDENTGVVDIDANPQNPQELYATAWYRTRRAWNFEPAGAGSSLYKSSDGGEHWTRISTEGSGLPTGKVVGRMGVAVFPKNPNTVYVVVDNQTPAKDTTIGDTTRYFLRDFRELSLDRFAQLDERKLDTFFKKNGLARRYNAIEVKRLVATGQLRPTAIYDYLYVNTGFENPPVGAEVYRSDDAGRSWRKTNTKPLTLYSTYGYYFGKIYVAPDDDQKVMLPGFYLELSTDGGATFRHIDKGNVHADHHAAWINPKRNEQIFDANDGGLNISYDNGEHWFKANTPAVAQYYSVTVDDAKPYNVYGGLQDNGVWVGPSNNRENPEWLSDGKYPFQPIMGGDGMQVQVDPRDNTTTYTGFQFGNYSRLNRASPQATAKRITLLHALGQRPYRYNWQTPILLSRHNPDIVYFGGNQLFRSFNKADTFLVISGDLTKGDGGGNVPYGTITALSESPLRFSLLYAGTDDGRVHLSRDGGYNWTPLSEGKRRNPLPQGLWVSRITASRWSAPRVFLALNGYRNDDFRPYLFVSEDEGSTWSAIGTDLPHEPVNVLREDPKNADVLYVGTDGGVYVSFDRGRHFMAWTAGLPYSVPVHDIAIQERENELVLGTHGRSLYIAKLEDVQGLQQDPEWLKKKAARAKEKKEEPKGEPEPLPSEID</sequence>
<name>A0A4R4E321_9BACT</name>
<comment type="caution">
    <text evidence="4">The sequence shown here is derived from an EMBL/GenBank/DDBJ whole genome shotgun (WGS) entry which is preliminary data.</text>
</comment>
<feature type="compositionally biased region" description="Basic and acidic residues" evidence="2">
    <location>
        <begin position="846"/>
        <end position="863"/>
    </location>
</feature>
<dbReference type="Pfam" id="PF15902">
    <property type="entry name" value="Sortilin-Vps10"/>
    <property type="match status" value="1"/>
</dbReference>
<accession>A0A4R4E321</accession>
<dbReference type="InterPro" id="IPR050310">
    <property type="entry name" value="VPS10-sortilin"/>
</dbReference>
<proteinExistence type="predicted"/>
<keyword evidence="5" id="KW-1185">Reference proteome</keyword>
<organism evidence="4 5">
    <name type="scientific">Flaviaesturariibacter aridisoli</name>
    <dbReference type="NCBI Taxonomy" id="2545761"/>
    <lineage>
        <taxon>Bacteria</taxon>
        <taxon>Pseudomonadati</taxon>
        <taxon>Bacteroidota</taxon>
        <taxon>Chitinophagia</taxon>
        <taxon>Chitinophagales</taxon>
        <taxon>Chitinophagaceae</taxon>
        <taxon>Flaviaestuariibacter</taxon>
    </lineage>
</organism>
<evidence type="ECO:0000313" key="5">
    <source>
        <dbReference type="Proteomes" id="UP000295164"/>
    </source>
</evidence>
<dbReference type="SUPFAM" id="SSF110296">
    <property type="entry name" value="Oligoxyloglucan reducing end-specific cellobiohydrolase"/>
    <property type="match status" value="1"/>
</dbReference>
<evidence type="ECO:0000256" key="1">
    <source>
        <dbReference type="ARBA" id="ARBA00022737"/>
    </source>
</evidence>
<reference evidence="4 5" key="1">
    <citation type="submission" date="2019-03" db="EMBL/GenBank/DDBJ databases">
        <authorList>
            <person name="Kim M.K.M."/>
        </authorList>
    </citation>
    <scope>NUCLEOTIDE SEQUENCE [LARGE SCALE GENOMIC DNA]</scope>
    <source>
        <strain evidence="4 5">17J68-15</strain>
    </source>
</reference>
<dbReference type="PANTHER" id="PTHR12106:SF27">
    <property type="entry name" value="SORTILIN-RELATED RECEPTOR"/>
    <property type="match status" value="1"/>
</dbReference>
<dbReference type="GO" id="GO:0016787">
    <property type="term" value="F:hydrolase activity"/>
    <property type="evidence" value="ECO:0007669"/>
    <property type="project" value="UniProtKB-KW"/>
</dbReference>
<dbReference type="InterPro" id="IPR015943">
    <property type="entry name" value="WD40/YVTN_repeat-like_dom_sf"/>
</dbReference>
<dbReference type="CDD" id="cd15482">
    <property type="entry name" value="Sialidase_non-viral"/>
    <property type="match status" value="1"/>
</dbReference>
<gene>
    <name evidence="4" type="ORF">E0486_11550</name>
</gene>
<feature type="domain" description="Sortilin N-terminal" evidence="3">
    <location>
        <begin position="151"/>
        <end position="279"/>
    </location>
</feature>